<evidence type="ECO:0000259" key="3">
    <source>
        <dbReference type="Pfam" id="PF08417"/>
    </source>
</evidence>
<evidence type="ECO:0000256" key="2">
    <source>
        <dbReference type="SAM" id="MobiDB-lite"/>
    </source>
</evidence>
<protein>
    <submittedName>
        <fullName evidence="4">Chlorophyllide a oxygenase</fullName>
    </submittedName>
</protein>
<dbReference type="KEGG" id="bpg:Bathy07g03400"/>
<dbReference type="Proteomes" id="UP000198341">
    <property type="component" value="Chromosome 7"/>
</dbReference>
<dbReference type="GO" id="GO:0010277">
    <property type="term" value="F:chlorophyllide a oxygenase activity"/>
    <property type="evidence" value="ECO:0007669"/>
    <property type="project" value="InterPro"/>
</dbReference>
<sequence length="421" mass="47076">MRACYQTSAHAHATASGRRANRASASRTIPLRAIAEPSSSSSSSSSVIDTEKSSDTTNKQTNAKTFTTKRGENEEEKKRKGLSLEFADDSSLKMPDESSALRNFWYPVTFVSKLEKAIEEVGDAKTVVECTFFGEKWVIKRRQDFETGEMKWVCMNKMDEGNVLPSQVQDGLFMVWPGKAKPSEEIPEWFKPPSGYTVHAELVIENVPVDAALLMENLLDLAHAPFTHTGTFAKGWGVPNMVEFATKQLRKPGDGWHDMATFLSGRSGGGAGYSAEGSWKPYPIDMKFITPCMVDSHIGMAQPGAAGAGAQFKEGDTCTSCEKHLHQLHVCVPQEEGKTRLLYRMSLDFAQWAKWVPGIQLVWMEMANQVLGEDLRLVEGQQDRMNRGGRVWANPVQYDKIGLVYRNWRNHVVKQEQQQTM</sequence>
<feature type="domain" description="Pheophorbide a oxygenase" evidence="3">
    <location>
        <begin position="288"/>
        <end position="392"/>
    </location>
</feature>
<dbReference type="GO" id="GO:0016020">
    <property type="term" value="C:membrane"/>
    <property type="evidence" value="ECO:0007669"/>
    <property type="project" value="UniProtKB-SubCell"/>
</dbReference>
<gene>
    <name evidence="4" type="ORF">Bathy07g03400</name>
</gene>
<keyword evidence="5" id="KW-1185">Reference proteome</keyword>
<dbReference type="Gene3D" id="3.90.380.10">
    <property type="entry name" value="Naphthalene 1,2-dioxygenase Alpha Subunit, Chain A, domain 1"/>
    <property type="match status" value="1"/>
</dbReference>
<dbReference type="SUPFAM" id="SSF55961">
    <property type="entry name" value="Bet v1-like"/>
    <property type="match status" value="1"/>
</dbReference>
<dbReference type="InterPro" id="IPR013626">
    <property type="entry name" value="PaO"/>
</dbReference>
<reference evidence="4 5" key="1">
    <citation type="submission" date="2011-10" db="EMBL/GenBank/DDBJ databases">
        <authorList>
            <person name="Genoscope - CEA"/>
        </authorList>
    </citation>
    <scope>NUCLEOTIDE SEQUENCE [LARGE SCALE GENOMIC DNA]</scope>
    <source>
        <strain evidence="4 5">RCC 1105</strain>
    </source>
</reference>
<dbReference type="InterPro" id="IPR050584">
    <property type="entry name" value="Cholesterol_7-desaturase"/>
</dbReference>
<keyword evidence="1" id="KW-0809">Transit peptide</keyword>
<organism evidence="4 5">
    <name type="scientific">Bathycoccus prasinos</name>
    <dbReference type="NCBI Taxonomy" id="41875"/>
    <lineage>
        <taxon>Eukaryota</taxon>
        <taxon>Viridiplantae</taxon>
        <taxon>Chlorophyta</taxon>
        <taxon>Mamiellophyceae</taxon>
        <taxon>Mamiellales</taxon>
        <taxon>Bathycoccaceae</taxon>
        <taxon>Bathycoccus</taxon>
    </lineage>
</organism>
<accession>K8F261</accession>
<proteinExistence type="predicted"/>
<dbReference type="PANTHER" id="PTHR21266:SF19">
    <property type="entry name" value="CHLOROPHYLLIDE A OXYGENASE, CHLOROPLASTIC"/>
    <property type="match status" value="1"/>
</dbReference>
<dbReference type="GeneID" id="19014829"/>
<name>K8F261_9CHLO</name>
<evidence type="ECO:0000313" key="5">
    <source>
        <dbReference type="Proteomes" id="UP000198341"/>
    </source>
</evidence>
<dbReference type="GO" id="GO:0005737">
    <property type="term" value="C:cytoplasm"/>
    <property type="evidence" value="ECO:0007669"/>
    <property type="project" value="TreeGrafter"/>
</dbReference>
<dbReference type="Pfam" id="PF08417">
    <property type="entry name" value="PaO"/>
    <property type="match status" value="1"/>
</dbReference>
<evidence type="ECO:0000256" key="1">
    <source>
        <dbReference type="ARBA" id="ARBA00022946"/>
    </source>
</evidence>
<feature type="compositionally biased region" description="Basic and acidic residues" evidence="2">
    <location>
        <begin position="69"/>
        <end position="78"/>
    </location>
</feature>
<dbReference type="AlphaFoldDB" id="K8F261"/>
<dbReference type="STRING" id="41875.K8F261"/>
<dbReference type="OrthoDB" id="426882at2759"/>
<dbReference type="eggNOG" id="ENOG502QS20">
    <property type="taxonomic scope" value="Eukaryota"/>
</dbReference>
<evidence type="ECO:0000313" key="4">
    <source>
        <dbReference type="EMBL" id="CCO66358.1"/>
    </source>
</evidence>
<dbReference type="RefSeq" id="XP_007512270.1">
    <property type="nucleotide sequence ID" value="XM_007512208.1"/>
</dbReference>
<feature type="compositionally biased region" description="Polar residues" evidence="2">
    <location>
        <begin position="55"/>
        <end position="68"/>
    </location>
</feature>
<dbReference type="PANTHER" id="PTHR21266">
    <property type="entry name" value="IRON-SULFUR DOMAIN CONTAINING PROTEIN"/>
    <property type="match status" value="1"/>
</dbReference>
<feature type="region of interest" description="Disordered" evidence="2">
    <location>
        <begin position="1"/>
        <end position="82"/>
    </location>
</feature>
<feature type="compositionally biased region" description="Low complexity" evidence="2">
    <location>
        <begin position="15"/>
        <end position="27"/>
    </location>
</feature>
<dbReference type="EMBL" id="FO082272">
    <property type="protein sequence ID" value="CCO66358.1"/>
    <property type="molecule type" value="Genomic_DNA"/>
</dbReference>